<evidence type="ECO:0000256" key="1">
    <source>
        <dbReference type="SAM" id="MobiDB-lite"/>
    </source>
</evidence>
<dbReference type="RefSeq" id="WP_099412745.1">
    <property type="nucleotide sequence ID" value="NZ_PDYH01000008.1"/>
</dbReference>
<gene>
    <name evidence="2" type="ORF">CSX00_02535</name>
</gene>
<evidence type="ECO:0000313" key="2">
    <source>
        <dbReference type="EMBL" id="PHU41210.1"/>
    </source>
</evidence>
<keyword evidence="3" id="KW-1185">Reference proteome</keyword>
<organism evidence="2 3">
    <name type="scientific">Pseudobutyrivibrio ruminis</name>
    <dbReference type="NCBI Taxonomy" id="46206"/>
    <lineage>
        <taxon>Bacteria</taxon>
        <taxon>Bacillati</taxon>
        <taxon>Bacillota</taxon>
        <taxon>Clostridia</taxon>
        <taxon>Lachnospirales</taxon>
        <taxon>Lachnospiraceae</taxon>
        <taxon>Pseudobutyrivibrio</taxon>
    </lineage>
</organism>
<dbReference type="SUPFAM" id="SSF53474">
    <property type="entry name" value="alpha/beta-Hydrolases"/>
    <property type="match status" value="1"/>
</dbReference>
<accession>A0A2G3EDB4</accession>
<feature type="region of interest" description="Disordered" evidence="1">
    <location>
        <begin position="579"/>
        <end position="612"/>
    </location>
</feature>
<dbReference type="EMBL" id="PDYH01000008">
    <property type="protein sequence ID" value="PHU41210.1"/>
    <property type="molecule type" value="Genomic_DNA"/>
</dbReference>
<protein>
    <recommendedName>
        <fullName evidence="4">DUF2974 domain-containing protein</fullName>
    </recommendedName>
</protein>
<dbReference type="InterPro" id="IPR029058">
    <property type="entry name" value="AB_hydrolase_fold"/>
</dbReference>
<reference evidence="2" key="1">
    <citation type="submission" date="2017-10" db="EMBL/GenBank/DDBJ databases">
        <title>Resolving the taxonomy of Roseburia spp., Eubacterium rectale and Agathobacter spp. through phylogenomic analysis.</title>
        <authorList>
            <person name="Sheridan P.O."/>
            <person name="Walker A.W."/>
            <person name="Duncan S.H."/>
            <person name="Scott K.P."/>
            <person name="Toole P.W.O."/>
            <person name="Luis P."/>
            <person name="Flint H.J."/>
        </authorList>
    </citation>
    <scope>NUCLEOTIDE SEQUENCE [LARGE SCALE GENOMIC DNA]</scope>
    <source>
        <strain evidence="2">JK10</strain>
    </source>
</reference>
<dbReference type="InterPro" id="IPR024499">
    <property type="entry name" value="Mbeg1-like"/>
</dbReference>
<comment type="caution">
    <text evidence="2">The sequence shown here is derived from an EMBL/GenBank/DDBJ whole genome shotgun (WGS) entry which is preliminary data.</text>
</comment>
<evidence type="ECO:0000313" key="3">
    <source>
        <dbReference type="Proteomes" id="UP000224317"/>
    </source>
</evidence>
<feature type="compositionally biased region" description="Polar residues" evidence="1">
    <location>
        <begin position="585"/>
        <end position="608"/>
    </location>
</feature>
<dbReference type="AlphaFoldDB" id="A0A2G3EDB4"/>
<name>A0A2G3EDB4_9FIRM</name>
<evidence type="ECO:0008006" key="4">
    <source>
        <dbReference type="Google" id="ProtNLM"/>
    </source>
</evidence>
<dbReference type="Proteomes" id="UP000224317">
    <property type="component" value="Unassembled WGS sequence"/>
</dbReference>
<dbReference type="Pfam" id="PF11187">
    <property type="entry name" value="Mbeg1-like"/>
    <property type="match status" value="1"/>
</dbReference>
<proteinExistence type="predicted"/>
<sequence length="880" mass="93375">MTDENLALLEQVTYIDKNVLEAAGIDMDLLPMDKGDTLEEVLEVFDEDAIKNLREQGDTVIEGALQSGNEWADIIEKLKANPELMNLEVVKSEATVAGTANLNVCYENPATGQGIITYKGTSGYEEWYDNTLGLTQTETPLQQDALRFYNECAQQFDDMIVTGHSKGGNKAMYVTIAAEDDKISQCVAFDGQGFSNEFHEYYADRIAERSGKITNCAISTDFVHGLMKPIPDINWQFFQGFGMSSGAEYHSPNSFFQTDENGIITSASGEPQFVGAEENESIKHINGFTTFIMDNYSKEDLQEAASFLGNLTGYACGQGDYGKALNYLVSNPETLSKVKGMVMDYGKANNLNEQDFDNFVTTFFPDQEMAEKVQTICHYVKNKDNLIDGGLKFLVGYNEGGLEGAPEMIDGASEVIGVGLEDLGAGLGEKIDEIGEKIGDKIDEGGENLSSKINEGSDSIGDWLEETGESIGGPFDELGDLLGGAVRIGGDILGGVTEIGGQALGGIAETAGDVLGGIAEIGGDAAGAITKFGGDFISNTVDKAKDVFNGAKDVFNGVKEAFSDVGSFIGEKIFGKTPATKETAENTPAPSVEQSNGQSTTEAAQGQSQEEKGISGAAAGAVAGAVASAGATAAGVVGAAASEAAKKVAEAVNAAKESHALNEVEDQYSYPTGQTMEDVLSGLSAEGNIVIINPVIINGQVEGSTIAPSYNAGSHAEDPYVVPLDAKKILDVDPLAMEMKRPVSKEDIAGVLSSEGGDIALIGDIAALFGALSEQENQLSLSEIAENWHQSHPIDFQSYLDGKENTMGDMNERISGALQKFLEGQGGIETGILPAAGIQNVLPFDSNYTPYNFTSTEYKSIIMPEADNQMQATRRMAAHC</sequence>